<protein>
    <submittedName>
        <fullName evidence="2">Uncharacterized protein</fullName>
    </submittedName>
</protein>
<proteinExistence type="predicted"/>
<accession>A0A8H6V725</accession>
<dbReference type="Proteomes" id="UP000654922">
    <property type="component" value="Unassembled WGS sequence"/>
</dbReference>
<organism evidence="2 3">
    <name type="scientific">Aspergillus felis</name>
    <dbReference type="NCBI Taxonomy" id="1287682"/>
    <lineage>
        <taxon>Eukaryota</taxon>
        <taxon>Fungi</taxon>
        <taxon>Dikarya</taxon>
        <taxon>Ascomycota</taxon>
        <taxon>Pezizomycotina</taxon>
        <taxon>Eurotiomycetes</taxon>
        <taxon>Eurotiomycetidae</taxon>
        <taxon>Eurotiales</taxon>
        <taxon>Aspergillaceae</taxon>
        <taxon>Aspergillus</taxon>
        <taxon>Aspergillus subgen. Fumigati</taxon>
    </lineage>
</organism>
<comment type="caution">
    <text evidence="2">The sequence shown here is derived from an EMBL/GenBank/DDBJ whole genome shotgun (WGS) entry which is preliminary data.</text>
</comment>
<dbReference type="EMBL" id="JACBAE010001293">
    <property type="protein sequence ID" value="KAF7167045.1"/>
    <property type="molecule type" value="Genomic_DNA"/>
</dbReference>
<reference evidence="2" key="1">
    <citation type="submission" date="2020-06" db="EMBL/GenBank/DDBJ databases">
        <title>Draft genome sequences of strains closely related to Aspergillus parafelis and Aspergillus hiratsukae.</title>
        <authorList>
            <person name="Dos Santos R.A.C."/>
            <person name="Rivero-Menendez O."/>
            <person name="Steenwyk J.L."/>
            <person name="Mead M.E."/>
            <person name="Goldman G.H."/>
            <person name="Alastruey-Izquierdo A."/>
            <person name="Rokas A."/>
        </authorList>
    </citation>
    <scope>NUCLEOTIDE SEQUENCE</scope>
    <source>
        <strain evidence="1">CNM-CM5623</strain>
        <strain evidence="2">CNM-CM7691</strain>
    </source>
</reference>
<dbReference type="AlphaFoldDB" id="A0A8H6V725"/>
<evidence type="ECO:0000313" key="3">
    <source>
        <dbReference type="Proteomes" id="UP000641853"/>
    </source>
</evidence>
<gene>
    <name evidence="1" type="ORF">CNMCM5623_000519</name>
    <name evidence="2" type="ORF">CNMCM7691_009238</name>
</gene>
<evidence type="ECO:0000313" key="1">
    <source>
        <dbReference type="EMBL" id="KAF7167045.1"/>
    </source>
</evidence>
<name>A0A8H6V725_9EURO</name>
<dbReference type="EMBL" id="JACBAG010001848">
    <property type="protein sequence ID" value="KAF7180072.1"/>
    <property type="molecule type" value="Genomic_DNA"/>
</dbReference>
<keyword evidence="3" id="KW-1185">Reference proteome</keyword>
<sequence length="139" mass="15996">MGHKTRFDGVTPSIVRDYFNQWTRTACETKQGVPFDRAQWANTARYKFGIMVDEEASQSVLDIPLEDIDDYNDTGFVILVNGSPPPKNNFEPVQGCTLEDVGWMKVCYDRAQIVTSAFMRNGLDWEAQYRRPPEITFNF</sequence>
<dbReference type="OrthoDB" id="4424523at2759"/>
<evidence type="ECO:0000313" key="2">
    <source>
        <dbReference type="EMBL" id="KAF7180072.1"/>
    </source>
</evidence>
<dbReference type="Proteomes" id="UP000641853">
    <property type="component" value="Unassembled WGS sequence"/>
</dbReference>